<feature type="transmembrane region" description="Helical" evidence="1">
    <location>
        <begin position="70"/>
        <end position="94"/>
    </location>
</feature>
<evidence type="ECO:0000313" key="3">
    <source>
        <dbReference type="Proteomes" id="UP000296469"/>
    </source>
</evidence>
<proteinExistence type="predicted"/>
<evidence type="ECO:0000256" key="1">
    <source>
        <dbReference type="SAM" id="Phobius"/>
    </source>
</evidence>
<keyword evidence="3" id="KW-1185">Reference proteome</keyword>
<feature type="transmembrane region" description="Helical" evidence="1">
    <location>
        <begin position="25"/>
        <end position="49"/>
    </location>
</feature>
<reference evidence="2 3" key="1">
    <citation type="submission" date="2019-04" db="EMBL/GenBank/DDBJ databases">
        <title>Isolation and identification of Cellulomonas shaoxiangyii sp. Nov. isolated from feces of the Tibetan antelopes (Pantholops hodgsonii) in the Qinghai-Tibet plateau of China.</title>
        <authorList>
            <person name="Tian Z."/>
        </authorList>
    </citation>
    <scope>NUCLEOTIDE SEQUENCE [LARGE SCALE GENOMIC DNA]</scope>
    <source>
        <strain evidence="2 3">Z28</strain>
    </source>
</reference>
<dbReference type="Pfam" id="PF04854">
    <property type="entry name" value="DUF624"/>
    <property type="match status" value="1"/>
</dbReference>
<keyword evidence="1" id="KW-0472">Membrane</keyword>
<dbReference type="Proteomes" id="UP000296469">
    <property type="component" value="Chromosome"/>
</dbReference>
<feature type="transmembrane region" description="Helical" evidence="1">
    <location>
        <begin position="160"/>
        <end position="177"/>
    </location>
</feature>
<keyword evidence="1" id="KW-0812">Transmembrane</keyword>
<dbReference type="AlphaFoldDB" id="A0A4P7SK84"/>
<sequence length="226" mass="23506">MGRLVGWHARAGELGVRLLVLHLLWIAWTLRGGVVLGVFPASAAVHAVVRRDAVHGVGDRGHRAVRAEFRAAWHAELVPANVLGYTVGALWAVLLLDRRVLGVVDLGLAGPVLAGLLTLLTVVAFVMTAALPVLASHFAEGPVRLLRRAAVLVVARPWQALANAVVVGVVLSVYYVVPGLVPVFGLALPAWLSFATLWGSGLLPAPAPVPARAADPALVGAAPVPA</sequence>
<feature type="transmembrane region" description="Helical" evidence="1">
    <location>
        <begin position="114"/>
        <end position="139"/>
    </location>
</feature>
<keyword evidence="1" id="KW-1133">Transmembrane helix</keyword>
<dbReference type="RefSeq" id="WP_135971817.1">
    <property type="nucleotide sequence ID" value="NZ_CP039291.1"/>
</dbReference>
<dbReference type="EMBL" id="CP039291">
    <property type="protein sequence ID" value="QCB93546.1"/>
    <property type="molecule type" value="Genomic_DNA"/>
</dbReference>
<gene>
    <name evidence="2" type="ORF">E5225_08200</name>
</gene>
<dbReference type="InterPro" id="IPR006938">
    <property type="entry name" value="DUF624"/>
</dbReference>
<organism evidence="2 3">
    <name type="scientific">Cellulomonas shaoxiangyii</name>
    <dbReference type="NCBI Taxonomy" id="2566013"/>
    <lineage>
        <taxon>Bacteria</taxon>
        <taxon>Bacillati</taxon>
        <taxon>Actinomycetota</taxon>
        <taxon>Actinomycetes</taxon>
        <taxon>Micrococcales</taxon>
        <taxon>Cellulomonadaceae</taxon>
        <taxon>Cellulomonas</taxon>
    </lineage>
</organism>
<evidence type="ECO:0000313" key="2">
    <source>
        <dbReference type="EMBL" id="QCB93546.1"/>
    </source>
</evidence>
<dbReference type="KEGG" id="celz:E5225_08200"/>
<name>A0A4P7SK84_9CELL</name>
<accession>A0A4P7SK84</accession>
<protein>
    <submittedName>
        <fullName evidence="2">DUF624 domain-containing protein</fullName>
    </submittedName>
</protein>
<dbReference type="OrthoDB" id="3258866at2"/>